<dbReference type="GO" id="GO:0016491">
    <property type="term" value="F:oxidoreductase activity"/>
    <property type="evidence" value="ECO:0007669"/>
    <property type="project" value="UniProtKB-KW"/>
</dbReference>
<dbReference type="AlphaFoldDB" id="A0A927GWX5"/>
<evidence type="ECO:0000313" key="4">
    <source>
        <dbReference type="EMBL" id="MBD2859397.1"/>
    </source>
</evidence>
<keyword evidence="2" id="KW-0560">Oxidoreductase</keyword>
<dbReference type="GO" id="GO:0016020">
    <property type="term" value="C:membrane"/>
    <property type="evidence" value="ECO:0007669"/>
    <property type="project" value="TreeGrafter"/>
</dbReference>
<dbReference type="InterPro" id="IPR020904">
    <property type="entry name" value="Sc_DH/Rdtase_CS"/>
</dbReference>
<dbReference type="Pfam" id="PF00106">
    <property type="entry name" value="adh_short"/>
    <property type="match status" value="1"/>
</dbReference>
<dbReference type="Proteomes" id="UP000610558">
    <property type="component" value="Unassembled WGS sequence"/>
</dbReference>
<dbReference type="SUPFAM" id="SSF51735">
    <property type="entry name" value="NAD(P)-binding Rossmann-fold domains"/>
    <property type="match status" value="1"/>
</dbReference>
<comment type="similarity">
    <text evidence="1 3">Belongs to the short-chain dehydrogenases/reductases (SDR) family.</text>
</comment>
<dbReference type="PANTHER" id="PTHR44196">
    <property type="entry name" value="DEHYDROGENASE/REDUCTASE SDR FAMILY MEMBER 7B"/>
    <property type="match status" value="1"/>
</dbReference>
<name>A0A927GWX5_9GAMM</name>
<comment type="caution">
    <text evidence="4">The sequence shown here is derived from an EMBL/GenBank/DDBJ whole genome shotgun (WGS) entry which is preliminary data.</text>
</comment>
<keyword evidence="5" id="KW-1185">Reference proteome</keyword>
<dbReference type="EMBL" id="JACXLD010000005">
    <property type="protein sequence ID" value="MBD2859397.1"/>
    <property type="molecule type" value="Genomic_DNA"/>
</dbReference>
<sequence length="265" mass="29041">MSARYIVITGAASGLGWALTKALFARGDNLLLIDRDATLLAERQQSLGVSQRITTAVADLGCAEGIAQALSRIHDSFDRVDVLINNAGITHRSLAGQTKPEVLRKVMTVDWQAPVELALGLLPKLRQSRGSIINLGSMAGWMPVLGRAGYCSAKSALGQFFEVLRAEERDNGLHVLMVYPAFVNTNIEQNALGGDGNAAQHARSTIGGISEAEPLAEKIIRALDKRKARLYPHRGIWLASLLWRLQPDIFQYLMRRKFAVELEQT</sequence>
<reference evidence="4" key="1">
    <citation type="submission" date="2020-09" db="EMBL/GenBank/DDBJ databases">
        <authorList>
            <person name="Yoon J.-W."/>
        </authorList>
    </citation>
    <scope>NUCLEOTIDE SEQUENCE</scope>
    <source>
        <strain evidence="4">KMU-158</strain>
    </source>
</reference>
<evidence type="ECO:0000256" key="1">
    <source>
        <dbReference type="ARBA" id="ARBA00006484"/>
    </source>
</evidence>
<accession>A0A927GWX5</accession>
<dbReference type="InterPro" id="IPR036291">
    <property type="entry name" value="NAD(P)-bd_dom_sf"/>
</dbReference>
<dbReference type="PRINTS" id="PR00080">
    <property type="entry name" value="SDRFAMILY"/>
</dbReference>
<dbReference type="PROSITE" id="PS00061">
    <property type="entry name" value="ADH_SHORT"/>
    <property type="match status" value="1"/>
</dbReference>
<dbReference type="PANTHER" id="PTHR44196:SF1">
    <property type="entry name" value="DEHYDROGENASE_REDUCTASE SDR FAMILY MEMBER 7B"/>
    <property type="match status" value="1"/>
</dbReference>
<dbReference type="InterPro" id="IPR002347">
    <property type="entry name" value="SDR_fam"/>
</dbReference>
<evidence type="ECO:0000256" key="3">
    <source>
        <dbReference type="RuleBase" id="RU000363"/>
    </source>
</evidence>
<dbReference type="Gene3D" id="3.40.50.720">
    <property type="entry name" value="NAD(P)-binding Rossmann-like Domain"/>
    <property type="match status" value="1"/>
</dbReference>
<evidence type="ECO:0000256" key="2">
    <source>
        <dbReference type="ARBA" id="ARBA00023002"/>
    </source>
</evidence>
<gene>
    <name evidence="4" type="ORF">IB286_10310</name>
</gene>
<dbReference type="PRINTS" id="PR00081">
    <property type="entry name" value="GDHRDH"/>
</dbReference>
<proteinExistence type="inferred from homology"/>
<dbReference type="RefSeq" id="WP_190765203.1">
    <property type="nucleotide sequence ID" value="NZ_JACXLD010000005.1"/>
</dbReference>
<organism evidence="4 5">
    <name type="scientific">Spongiibacter pelagi</name>
    <dbReference type="NCBI Taxonomy" id="2760804"/>
    <lineage>
        <taxon>Bacteria</taxon>
        <taxon>Pseudomonadati</taxon>
        <taxon>Pseudomonadota</taxon>
        <taxon>Gammaproteobacteria</taxon>
        <taxon>Cellvibrionales</taxon>
        <taxon>Spongiibacteraceae</taxon>
        <taxon>Spongiibacter</taxon>
    </lineage>
</organism>
<protein>
    <submittedName>
        <fullName evidence="4">SDR family NAD(P)-dependent oxidoreductase</fullName>
    </submittedName>
</protein>
<evidence type="ECO:0000313" key="5">
    <source>
        <dbReference type="Proteomes" id="UP000610558"/>
    </source>
</evidence>